<keyword evidence="4" id="KW-0732">Signal</keyword>
<evidence type="ECO:0008006" key="8">
    <source>
        <dbReference type="Google" id="ProtNLM"/>
    </source>
</evidence>
<dbReference type="GO" id="GO:0003923">
    <property type="term" value="F:GPI-anchor transamidase activity"/>
    <property type="evidence" value="ECO:0007669"/>
    <property type="project" value="InterPro"/>
</dbReference>
<evidence type="ECO:0000256" key="3">
    <source>
        <dbReference type="ARBA" id="ARBA00022502"/>
    </source>
</evidence>
<evidence type="ECO:0000256" key="1">
    <source>
        <dbReference type="ARBA" id="ARBA00004687"/>
    </source>
</evidence>
<evidence type="ECO:0000313" key="6">
    <source>
        <dbReference type="EMBL" id="VEU37417.1"/>
    </source>
</evidence>
<organism evidence="6 7">
    <name type="scientific">Pseudo-nitzschia multistriata</name>
    <dbReference type="NCBI Taxonomy" id="183589"/>
    <lineage>
        <taxon>Eukaryota</taxon>
        <taxon>Sar</taxon>
        <taxon>Stramenopiles</taxon>
        <taxon>Ochrophyta</taxon>
        <taxon>Bacillariophyta</taxon>
        <taxon>Bacillariophyceae</taxon>
        <taxon>Bacillariophycidae</taxon>
        <taxon>Bacillariales</taxon>
        <taxon>Bacillariaceae</taxon>
        <taxon>Pseudo-nitzschia</taxon>
    </lineage>
</organism>
<proteinExistence type="inferred from homology"/>
<reference evidence="6 7" key="1">
    <citation type="submission" date="2019-01" db="EMBL/GenBank/DDBJ databases">
        <authorList>
            <person name="Ferrante I. M."/>
        </authorList>
    </citation>
    <scope>NUCLEOTIDE SEQUENCE [LARGE SCALE GENOMIC DNA]</scope>
    <source>
        <strain evidence="6 7">B856</strain>
    </source>
</reference>
<dbReference type="GO" id="GO:0006506">
    <property type="term" value="P:GPI anchor biosynthetic process"/>
    <property type="evidence" value="ECO:0007669"/>
    <property type="project" value="UniProtKB-UniPathway"/>
</dbReference>
<dbReference type="Proteomes" id="UP000291116">
    <property type="component" value="Unassembled WGS sequence"/>
</dbReference>
<keyword evidence="5" id="KW-0812">Transmembrane</keyword>
<dbReference type="Pfam" id="PF01650">
    <property type="entry name" value="Peptidase_C13"/>
    <property type="match status" value="1"/>
</dbReference>
<feature type="transmembrane region" description="Helical" evidence="5">
    <location>
        <begin position="258"/>
        <end position="279"/>
    </location>
</feature>
<keyword evidence="5" id="KW-1133">Transmembrane helix</keyword>
<protein>
    <recommendedName>
        <fullName evidence="8">GPI-anchor transamidase</fullName>
    </recommendedName>
</protein>
<dbReference type="Gene3D" id="3.40.50.1460">
    <property type="match status" value="1"/>
</dbReference>
<accession>A0A448Z5V4</accession>
<evidence type="ECO:0000256" key="4">
    <source>
        <dbReference type="ARBA" id="ARBA00022729"/>
    </source>
</evidence>
<dbReference type="OrthoDB" id="192611at2759"/>
<dbReference type="EMBL" id="CAACVS010000126">
    <property type="protein sequence ID" value="VEU37417.1"/>
    <property type="molecule type" value="Genomic_DNA"/>
</dbReference>
<evidence type="ECO:0000256" key="5">
    <source>
        <dbReference type="SAM" id="Phobius"/>
    </source>
</evidence>
<keyword evidence="5" id="KW-0472">Membrane</keyword>
<comment type="pathway">
    <text evidence="1">Glycolipid biosynthesis; glycosylphosphatidylinositol-anchor biosynthesis.</text>
</comment>
<name>A0A448Z5V4_9STRA</name>
<dbReference type="AlphaFoldDB" id="A0A448Z5V4"/>
<dbReference type="GO" id="GO:0042765">
    <property type="term" value="C:GPI-anchor transamidase complex"/>
    <property type="evidence" value="ECO:0007669"/>
    <property type="project" value="InterPro"/>
</dbReference>
<dbReference type="PANTHER" id="PTHR48067">
    <property type="entry name" value="GPI-ANCHOR TRANSAMIDASE"/>
    <property type="match status" value="1"/>
</dbReference>
<evidence type="ECO:0000313" key="7">
    <source>
        <dbReference type="Proteomes" id="UP000291116"/>
    </source>
</evidence>
<dbReference type="InterPro" id="IPR001096">
    <property type="entry name" value="Peptidase_C13"/>
</dbReference>
<dbReference type="GO" id="GO:0006508">
    <property type="term" value="P:proteolysis"/>
    <property type="evidence" value="ECO:0007669"/>
    <property type="project" value="InterPro"/>
</dbReference>
<dbReference type="GO" id="GO:0016255">
    <property type="term" value="P:attachment of GPI anchor to protein"/>
    <property type="evidence" value="ECO:0007669"/>
    <property type="project" value="InterPro"/>
</dbReference>
<dbReference type="PANTHER" id="PTHR48067:SF1">
    <property type="entry name" value="GPI-ANCHOR TRANSAMIDASE"/>
    <property type="match status" value="1"/>
</dbReference>
<dbReference type="UniPathway" id="UPA00196"/>
<comment type="similarity">
    <text evidence="2">Belongs to the peptidase C13 family.</text>
</comment>
<keyword evidence="3" id="KW-0337">GPI-anchor biosynthesis</keyword>
<keyword evidence="7" id="KW-1185">Reference proteome</keyword>
<evidence type="ECO:0000256" key="2">
    <source>
        <dbReference type="ARBA" id="ARBA00009941"/>
    </source>
</evidence>
<gene>
    <name evidence="6" type="ORF">PSNMU_V1.4_AUG-EV-PASAV3_0042360</name>
</gene>
<dbReference type="InterPro" id="IPR028361">
    <property type="entry name" value="GPI_transamidase"/>
</dbReference>
<sequence length="289" mass="32304">MHGEGIEVTGWYNNRTEIDYRGSDVTVQNFLDSILGFAPKSLQSLNEESNLLIYFTGHGGNQFFKFQDEEELTAQDIANLMDRLQDEKKFKKALLIADTCQAFTIFDKLTTPNVLALGTSLIDENAYAHRTDKDLGLGAIERWTHHFIKNYRSSETDLETTLHQVMVAPFDKRSILMARVGITNQSKFKSIKVSEFFGIKGVIDDGVVDDAGTFVEIAPEALLKLPQNVRDFTLAQSSPVAKGVTANVCFTEEKDDPLQLTGGGVCLFFCVVLLTLVLVQKLEKHLMEI</sequence>